<evidence type="ECO:0000256" key="4">
    <source>
        <dbReference type="ARBA" id="ARBA00023136"/>
    </source>
</evidence>
<dbReference type="PANTHER" id="PTHR23521:SF3">
    <property type="entry name" value="MFS TRANSPORTER"/>
    <property type="match status" value="1"/>
</dbReference>
<name>A0A1U9JTW6_9HYPH</name>
<dbReference type="GO" id="GO:0022857">
    <property type="term" value="F:transmembrane transporter activity"/>
    <property type="evidence" value="ECO:0007669"/>
    <property type="project" value="InterPro"/>
</dbReference>
<dbReference type="Proteomes" id="UP000188912">
    <property type="component" value="Chromosome"/>
</dbReference>
<feature type="transmembrane region" description="Helical" evidence="5">
    <location>
        <begin position="300"/>
        <end position="320"/>
    </location>
</feature>
<dbReference type="AlphaFoldDB" id="A0A1U9JTW6"/>
<evidence type="ECO:0000256" key="1">
    <source>
        <dbReference type="ARBA" id="ARBA00004141"/>
    </source>
</evidence>
<comment type="subcellular location">
    <subcellularLocation>
        <location evidence="1">Membrane</location>
        <topology evidence="1">Multi-pass membrane protein</topology>
    </subcellularLocation>
</comment>
<dbReference type="InterPro" id="IPR047200">
    <property type="entry name" value="MFS_YcaD-like"/>
</dbReference>
<dbReference type="EMBL" id="CP017315">
    <property type="protein sequence ID" value="AQS41306.1"/>
    <property type="molecule type" value="Genomic_DNA"/>
</dbReference>
<evidence type="ECO:0000259" key="6">
    <source>
        <dbReference type="PROSITE" id="PS50850"/>
    </source>
</evidence>
<evidence type="ECO:0000313" key="8">
    <source>
        <dbReference type="Proteomes" id="UP000188912"/>
    </source>
</evidence>
<feature type="transmembrane region" description="Helical" evidence="5">
    <location>
        <begin position="274"/>
        <end position="294"/>
    </location>
</feature>
<organism evidence="7 8">
    <name type="scientific">Candidatus Tokpelaia hoelldobleri</name>
    <dbReference type="NCBI Taxonomy" id="1902579"/>
    <lineage>
        <taxon>Bacteria</taxon>
        <taxon>Pseudomonadati</taxon>
        <taxon>Pseudomonadota</taxon>
        <taxon>Alphaproteobacteria</taxon>
        <taxon>Hyphomicrobiales</taxon>
        <taxon>Candidatus Tokpelaia</taxon>
    </lineage>
</organism>
<dbReference type="PROSITE" id="PS50850">
    <property type="entry name" value="MFS"/>
    <property type="match status" value="1"/>
</dbReference>
<feature type="transmembrane region" description="Helical" evidence="5">
    <location>
        <begin position="216"/>
        <end position="239"/>
    </location>
</feature>
<dbReference type="Pfam" id="PF07690">
    <property type="entry name" value="MFS_1"/>
    <property type="match status" value="1"/>
</dbReference>
<dbReference type="PANTHER" id="PTHR23521">
    <property type="entry name" value="TRANSPORTER MFS SUPERFAMILY"/>
    <property type="match status" value="1"/>
</dbReference>
<dbReference type="InterPro" id="IPR024989">
    <property type="entry name" value="MFS_assoc_dom"/>
</dbReference>
<evidence type="ECO:0000256" key="3">
    <source>
        <dbReference type="ARBA" id="ARBA00022989"/>
    </source>
</evidence>
<proteinExistence type="predicted"/>
<accession>A0A1U9JTW6</accession>
<reference evidence="7 8" key="1">
    <citation type="journal article" date="2010" name="Science">
        <title>Genomic comparison of the ants Camponotus floridanus and Harpegnathos saltator.</title>
        <authorList>
            <person name="Bonasio R."/>
            <person name="Zhang G."/>
            <person name="Ye C."/>
            <person name="Mutti N.S."/>
            <person name="Fang X."/>
            <person name="Qin N."/>
            <person name="Donahue G."/>
            <person name="Yang P."/>
            <person name="Li Q."/>
            <person name="Li C."/>
            <person name="Zhang P."/>
            <person name="Huang Z."/>
            <person name="Berger S.L."/>
            <person name="Reinberg D."/>
            <person name="Wang J."/>
            <person name="Liebig J."/>
        </authorList>
    </citation>
    <scope>NUCLEOTIDE SEQUENCE [LARGE SCALE GENOMIC DNA]</scope>
    <source>
        <strain evidence="7 8">Hsal</strain>
    </source>
</reference>
<feature type="transmembrane region" description="Helical" evidence="5">
    <location>
        <begin position="82"/>
        <end position="100"/>
    </location>
</feature>
<keyword evidence="3 5" id="KW-1133">Transmembrane helix</keyword>
<feature type="transmembrane region" description="Helical" evidence="5">
    <location>
        <begin position="51"/>
        <end position="70"/>
    </location>
</feature>
<dbReference type="Pfam" id="PF12832">
    <property type="entry name" value="MFS_1_like"/>
    <property type="match status" value="1"/>
</dbReference>
<dbReference type="InterPro" id="IPR011701">
    <property type="entry name" value="MFS"/>
</dbReference>
<keyword evidence="8" id="KW-1185">Reference proteome</keyword>
<feature type="transmembrane region" description="Helical" evidence="5">
    <location>
        <begin position="12"/>
        <end position="31"/>
    </location>
</feature>
<dbReference type="InterPro" id="IPR036259">
    <property type="entry name" value="MFS_trans_sf"/>
</dbReference>
<keyword evidence="4 5" id="KW-0472">Membrane</keyword>
<keyword evidence="2 5" id="KW-0812">Transmembrane</keyword>
<gene>
    <name evidence="7" type="ORF">BHV28_06010</name>
</gene>
<feature type="transmembrane region" description="Helical" evidence="5">
    <location>
        <begin position="332"/>
        <end position="353"/>
    </location>
</feature>
<feature type="transmembrane region" description="Helical" evidence="5">
    <location>
        <begin position="140"/>
        <end position="161"/>
    </location>
</feature>
<dbReference type="KEGG" id="thd:BHV28_06010"/>
<evidence type="ECO:0000256" key="2">
    <source>
        <dbReference type="ARBA" id="ARBA00022692"/>
    </source>
</evidence>
<feature type="transmembrane region" description="Helical" evidence="5">
    <location>
        <begin position="365"/>
        <end position="385"/>
    </location>
</feature>
<dbReference type="CDD" id="cd17477">
    <property type="entry name" value="MFS_YcaD_like"/>
    <property type="match status" value="1"/>
</dbReference>
<reference evidence="7 8" key="2">
    <citation type="journal article" date="2016" name="Sci. Rep.">
        <title>The genome of Rhizobiales bacteria in predatory ants reveals urease gene functions but no genes for nitrogen fixation.</title>
        <authorList>
            <person name="Neuvonen M.M."/>
            <person name="Tamarit D."/>
            <person name="Naslund K."/>
            <person name="Liebig J."/>
            <person name="Feldhaar H."/>
            <person name="Moran N.A."/>
            <person name="Guy L."/>
            <person name="Andersson S.G."/>
        </authorList>
    </citation>
    <scope>NUCLEOTIDE SEQUENCE [LARGE SCALE GENOMIC DNA]</scope>
    <source>
        <strain evidence="7 8">Hsal</strain>
    </source>
</reference>
<evidence type="ECO:0000313" key="7">
    <source>
        <dbReference type="EMBL" id="AQS41306.1"/>
    </source>
</evidence>
<feature type="transmembrane region" description="Helical" evidence="5">
    <location>
        <begin position="106"/>
        <end position="128"/>
    </location>
</feature>
<dbReference type="GO" id="GO:0005886">
    <property type="term" value="C:plasma membrane"/>
    <property type="evidence" value="ECO:0007669"/>
    <property type="project" value="TreeGrafter"/>
</dbReference>
<dbReference type="Gene3D" id="1.20.1250.20">
    <property type="entry name" value="MFS general substrate transporter like domains"/>
    <property type="match status" value="2"/>
</dbReference>
<evidence type="ECO:0000256" key="5">
    <source>
        <dbReference type="SAM" id="Phobius"/>
    </source>
</evidence>
<dbReference type="InterPro" id="IPR020846">
    <property type="entry name" value="MFS_dom"/>
</dbReference>
<feature type="transmembrane region" description="Helical" evidence="5">
    <location>
        <begin position="245"/>
        <end position="262"/>
    </location>
</feature>
<sequence length="391" mass="41837">MPDSHSPHSTARSWLTIAAPTATAGVVGAAIGLGAQLVSALMEARGYSNTVIGYNGTFGGIATIIAAACTPHIARHFGVVRPILVMLIVGGSSFLGFYWFQNQYMWFGLRFTLHFAMTVMFILSEFWVNSAAPPQRRGQILALYAMTLGLGFCAGPLLFSFVGSQGFLPFGIGCTIIALAAIPVIAAWNLSPRFRDSERVPFLHYIFKVPTSTMAVFIYGAIQLGAVTLLLSFSIQIGYTEEQSGHFMLALALGSVLLLVPLGMISDHINDRRYTLLGCALIGFGGSLLAPAFYHNPLALTVILFVLGGVSAGLYTIGLAQLGARLKGHELAAANSAFIFCYGVGMVIGPTLIGQAMDWLPQTGFALAMATFFGLYVILVVLRLIKKLFFS</sequence>
<feature type="domain" description="Major facilitator superfamily (MFS) profile" evidence="6">
    <location>
        <begin position="13"/>
        <end position="391"/>
    </location>
</feature>
<dbReference type="SUPFAM" id="SSF103473">
    <property type="entry name" value="MFS general substrate transporter"/>
    <property type="match status" value="1"/>
</dbReference>
<protein>
    <submittedName>
        <fullName evidence="7">Major facilitator family transporter</fullName>
    </submittedName>
</protein>
<feature type="transmembrane region" description="Helical" evidence="5">
    <location>
        <begin position="167"/>
        <end position="190"/>
    </location>
</feature>
<dbReference type="STRING" id="1902579.BHV28_06010"/>